<dbReference type="PATRIC" id="fig|1210046.3.peg.2762"/>
<name>K1ELJ2_9MICO</name>
<keyword evidence="5" id="KW-0378">Hydrolase</keyword>
<evidence type="ECO:0000256" key="8">
    <source>
        <dbReference type="SAM" id="SignalP"/>
    </source>
</evidence>
<feature type="compositionally biased region" description="Low complexity" evidence="7">
    <location>
        <begin position="22"/>
        <end position="32"/>
    </location>
</feature>
<keyword evidence="13" id="KW-1185">Reference proteome</keyword>
<dbReference type="EMBL" id="PIPF01000001">
    <property type="protein sequence ID" value="RWU85485.1"/>
    <property type="molecule type" value="Genomic_DNA"/>
</dbReference>
<dbReference type="STRING" id="1210046.B277_14384"/>
<protein>
    <recommendedName>
        <fullName evidence="2">glycerophosphodiester phosphodiesterase</fullName>
        <ecNumber evidence="2">3.1.4.46</ecNumber>
    </recommendedName>
</protein>
<evidence type="ECO:0000256" key="1">
    <source>
        <dbReference type="ARBA" id="ARBA00007277"/>
    </source>
</evidence>
<dbReference type="OrthoDB" id="9758957at2"/>
<dbReference type="GO" id="GO:0006071">
    <property type="term" value="P:glycerol metabolic process"/>
    <property type="evidence" value="ECO:0007669"/>
    <property type="project" value="UniProtKB-KW"/>
</dbReference>
<gene>
    <name evidence="10" type="ORF">B277_14384</name>
    <name evidence="11" type="ORF">CWN80_00365</name>
</gene>
<evidence type="ECO:0000313" key="12">
    <source>
        <dbReference type="Proteomes" id="UP000004474"/>
    </source>
</evidence>
<sequence length="379" mass="41987">MLTGALCATTLLVPVAVAGTSSAATSTVQTSTPDRPGHRPEKGESLQPQIFAHRGASGYRPEHTLAAYELAVGMRADYIEPDLVMTKDGVLVDRHEPEISGTTDVADHPEFADRKTTKDLDGTPTTGWFVDDFTLAELKTLRAKERLGDLRQESSTYDGRFEVPTFEEVLRQRARLSKETGREIGIIPEIKHSTYLHAEGFDPEREVARLAKKYHLNSKKAPMWVQSFELTALKDLRRAGYKGRSTFLTTAKGGPYDLHEQGTTYAELTTRRSMGELSRWIDGFGPEKAQVIPLRADGSLGEPTRFVADAHAAGLKVTPWTFRAENSFLPTDYRIGTDPADFGRALDEVTRFYEAGVDGVFCDQPDVCVEARRTFLGDD</sequence>
<dbReference type="PANTHER" id="PTHR43620">
    <property type="entry name" value="GLYCEROPHOSPHORYL DIESTER PHOSPHODIESTERASE"/>
    <property type="match status" value="1"/>
</dbReference>
<evidence type="ECO:0000313" key="11">
    <source>
        <dbReference type="EMBL" id="RWU85485.1"/>
    </source>
</evidence>
<dbReference type="Gene3D" id="3.20.20.190">
    <property type="entry name" value="Phosphatidylinositol (PI) phosphodiesterase"/>
    <property type="match status" value="1"/>
</dbReference>
<dbReference type="Proteomes" id="UP000004474">
    <property type="component" value="Unassembled WGS sequence"/>
</dbReference>
<evidence type="ECO:0000256" key="4">
    <source>
        <dbReference type="ARBA" id="ARBA00022798"/>
    </source>
</evidence>
<dbReference type="GO" id="GO:0008889">
    <property type="term" value="F:glycerophosphodiester phosphodiesterase activity"/>
    <property type="evidence" value="ECO:0007669"/>
    <property type="project" value="UniProtKB-EC"/>
</dbReference>
<dbReference type="Pfam" id="PF03009">
    <property type="entry name" value="GDPD"/>
    <property type="match status" value="1"/>
</dbReference>
<reference evidence="11 13" key="1">
    <citation type="journal article" date="2009" name="Int. J. Syst. Evol. Microbiol.">
        <title>Janibacter hoylei sp. nov., Bacillus isronensis sp. nov. and Bacillus aryabhattai sp. nov., isolated from cryotubes used for collecting air from the upper atmosphere.</title>
        <authorList>
            <person name="Shivaji S."/>
            <person name="Chaturvedi P."/>
            <person name="Begum Z."/>
            <person name="Pindi P.K."/>
            <person name="Manorama R."/>
            <person name="Padmanaban D.A."/>
            <person name="Shouche Y.S."/>
            <person name="Pawar S."/>
            <person name="Vaishampayan P."/>
            <person name="Dutt C.B."/>
            <person name="Datta G.N."/>
            <person name="Manchanda R.K."/>
            <person name="Rao U.R."/>
            <person name="Bhargava P.M."/>
            <person name="Narlikar J.V."/>
        </authorList>
    </citation>
    <scope>NUCLEOTIDE SEQUENCE [LARGE SCALE GENOMIC DNA]</scope>
    <source>
        <strain evidence="11 13">PVAS-1</strain>
    </source>
</reference>
<feature type="region of interest" description="Disordered" evidence="7">
    <location>
        <begin position="22"/>
        <end position="47"/>
    </location>
</feature>
<comment type="similarity">
    <text evidence="1">Belongs to the glycerophosphoryl diester phosphodiesterase family.</text>
</comment>
<evidence type="ECO:0000313" key="10">
    <source>
        <dbReference type="EMBL" id="EKA60168.1"/>
    </source>
</evidence>
<dbReference type="InterPro" id="IPR017946">
    <property type="entry name" value="PLC-like_Pdiesterase_TIM-brl"/>
</dbReference>
<feature type="domain" description="GP-PDE" evidence="9">
    <location>
        <begin position="48"/>
        <end position="372"/>
    </location>
</feature>
<accession>K1ELJ2</accession>
<proteinExistence type="inferred from homology"/>
<dbReference type="Proteomes" id="UP000288711">
    <property type="component" value="Unassembled WGS sequence"/>
</dbReference>
<feature type="signal peptide" evidence="8">
    <location>
        <begin position="1"/>
        <end position="23"/>
    </location>
</feature>
<keyword evidence="3 8" id="KW-0732">Signal</keyword>
<comment type="caution">
    <text evidence="10">The sequence shown here is derived from an EMBL/GenBank/DDBJ whole genome shotgun (WGS) entry which is preliminary data.</text>
</comment>
<dbReference type="EC" id="3.1.4.46" evidence="2"/>
<dbReference type="GO" id="GO:0042597">
    <property type="term" value="C:periplasmic space"/>
    <property type="evidence" value="ECO:0007669"/>
    <property type="project" value="TreeGrafter"/>
</dbReference>
<dbReference type="eggNOG" id="COG0584">
    <property type="taxonomic scope" value="Bacteria"/>
</dbReference>
<dbReference type="SUPFAM" id="SSF51695">
    <property type="entry name" value="PLC-like phosphodiesterases"/>
    <property type="match status" value="1"/>
</dbReference>
<evidence type="ECO:0000256" key="3">
    <source>
        <dbReference type="ARBA" id="ARBA00022729"/>
    </source>
</evidence>
<organism evidence="10 12">
    <name type="scientific">Janibacter hoylei PVAS-1</name>
    <dbReference type="NCBI Taxonomy" id="1210046"/>
    <lineage>
        <taxon>Bacteria</taxon>
        <taxon>Bacillati</taxon>
        <taxon>Actinomycetota</taxon>
        <taxon>Actinomycetes</taxon>
        <taxon>Micrococcales</taxon>
        <taxon>Intrasporangiaceae</taxon>
        <taxon>Janibacter</taxon>
    </lineage>
</organism>
<feature type="chain" id="PRO_5044735197" description="glycerophosphodiester phosphodiesterase" evidence="8">
    <location>
        <begin position="24"/>
        <end position="379"/>
    </location>
</feature>
<dbReference type="InterPro" id="IPR030395">
    <property type="entry name" value="GP_PDE_dom"/>
</dbReference>
<evidence type="ECO:0000313" key="13">
    <source>
        <dbReference type="Proteomes" id="UP000288711"/>
    </source>
</evidence>
<evidence type="ECO:0000256" key="7">
    <source>
        <dbReference type="SAM" id="MobiDB-lite"/>
    </source>
</evidence>
<evidence type="ECO:0000256" key="2">
    <source>
        <dbReference type="ARBA" id="ARBA00012247"/>
    </source>
</evidence>
<reference evidence="10 12" key="2">
    <citation type="journal article" date="2012" name="J. Bacteriol.">
        <title>Genome Sequence of Janibacter hoylei MTCC8307, Isolated from the Stratospheric Air.</title>
        <authorList>
            <person name="Pawar S.P."/>
            <person name="Dhotre D.P."/>
            <person name="Shetty S.A."/>
            <person name="Chowdhury S.P."/>
            <person name="Chaudhari B.L."/>
            <person name="Shouche Y.S."/>
        </authorList>
    </citation>
    <scope>NUCLEOTIDE SEQUENCE [LARGE SCALE GENOMIC DNA]</scope>
    <source>
        <strain evidence="10 12">PVAS-1</strain>
    </source>
</reference>
<dbReference type="GO" id="GO:0006629">
    <property type="term" value="P:lipid metabolic process"/>
    <property type="evidence" value="ECO:0007669"/>
    <property type="project" value="InterPro"/>
</dbReference>
<feature type="compositionally biased region" description="Basic and acidic residues" evidence="7">
    <location>
        <begin position="35"/>
        <end position="44"/>
    </location>
</feature>
<dbReference type="AlphaFoldDB" id="K1ELJ2"/>
<reference evidence="11" key="3">
    <citation type="submission" date="2017-11" db="EMBL/GenBank/DDBJ databases">
        <authorList>
            <person name="Seuylemezian A."/>
            <person name="Cooper K."/>
            <person name="Vaishampayan P."/>
        </authorList>
    </citation>
    <scope>NUCLEOTIDE SEQUENCE</scope>
    <source>
        <strain evidence="11">PVAS-1</strain>
    </source>
</reference>
<dbReference type="EMBL" id="ALWX01000074">
    <property type="protein sequence ID" value="EKA60168.1"/>
    <property type="molecule type" value="Genomic_DNA"/>
</dbReference>
<comment type="catalytic activity">
    <reaction evidence="6">
        <text>a sn-glycero-3-phosphodiester + H2O = an alcohol + sn-glycerol 3-phosphate + H(+)</text>
        <dbReference type="Rhea" id="RHEA:12969"/>
        <dbReference type="ChEBI" id="CHEBI:15377"/>
        <dbReference type="ChEBI" id="CHEBI:15378"/>
        <dbReference type="ChEBI" id="CHEBI:30879"/>
        <dbReference type="ChEBI" id="CHEBI:57597"/>
        <dbReference type="ChEBI" id="CHEBI:83408"/>
        <dbReference type="EC" id="3.1.4.46"/>
    </reaction>
</comment>
<dbReference type="PROSITE" id="PS51704">
    <property type="entry name" value="GP_PDE"/>
    <property type="match status" value="1"/>
</dbReference>
<evidence type="ECO:0000259" key="9">
    <source>
        <dbReference type="PROSITE" id="PS51704"/>
    </source>
</evidence>
<evidence type="ECO:0000256" key="6">
    <source>
        <dbReference type="ARBA" id="ARBA00047512"/>
    </source>
</evidence>
<keyword evidence="4" id="KW-0319">Glycerol metabolism</keyword>
<dbReference type="PANTHER" id="PTHR43620:SF7">
    <property type="entry name" value="GLYCEROPHOSPHODIESTER PHOSPHODIESTERASE GDPD5-RELATED"/>
    <property type="match status" value="1"/>
</dbReference>
<evidence type="ECO:0000256" key="5">
    <source>
        <dbReference type="ARBA" id="ARBA00022801"/>
    </source>
</evidence>